<dbReference type="OrthoDB" id="2353374at2"/>
<dbReference type="InterPro" id="IPR058971">
    <property type="entry name" value="Rok_N_oligomerisation"/>
</dbReference>
<feature type="domain" description="Rok N-terminal oligomerisation" evidence="2">
    <location>
        <begin position="1"/>
        <end position="37"/>
    </location>
</feature>
<dbReference type="EMBL" id="UGGP01000001">
    <property type="protein sequence ID" value="STO08217.1"/>
    <property type="molecule type" value="Genomic_DNA"/>
</dbReference>
<evidence type="ECO:0000259" key="2">
    <source>
        <dbReference type="Pfam" id="PF26513"/>
    </source>
</evidence>
<reference evidence="3 4" key="1">
    <citation type="submission" date="2018-06" db="EMBL/GenBank/DDBJ databases">
        <authorList>
            <consortium name="Pathogen Informatics"/>
            <person name="Doyle S."/>
        </authorList>
    </citation>
    <scope>NUCLEOTIDE SEQUENCE [LARGE SCALE GENOMIC DNA]</scope>
    <source>
        <strain evidence="3 4">NCTC13163</strain>
    </source>
</reference>
<gene>
    <name evidence="3" type="ORF">NCTC13163_01586</name>
</gene>
<evidence type="ECO:0000313" key="4">
    <source>
        <dbReference type="Proteomes" id="UP000254060"/>
    </source>
</evidence>
<feature type="region of interest" description="Disordered" evidence="1">
    <location>
        <begin position="65"/>
        <end position="84"/>
    </location>
</feature>
<sequence length="103" mass="11898">MFTERDGIKLRLEQIDRLLSDLNREAKQLMARLRELDASGENPQEVTLKPEDRDTLKSSIDETLEALQSRSKRPINPNDEKKKELATHKALIDELSDLLSKKK</sequence>
<protein>
    <recommendedName>
        <fullName evidence="2">Rok N-terminal oligomerisation domain-containing protein</fullName>
    </recommendedName>
</protein>
<dbReference type="AlphaFoldDB" id="A0A377FTS2"/>
<organism evidence="3 4">
    <name type="scientific">Exiguobacterium aurantiacum</name>
    <dbReference type="NCBI Taxonomy" id="33987"/>
    <lineage>
        <taxon>Bacteria</taxon>
        <taxon>Bacillati</taxon>
        <taxon>Bacillota</taxon>
        <taxon>Bacilli</taxon>
        <taxon>Bacillales</taxon>
        <taxon>Bacillales Family XII. Incertae Sedis</taxon>
        <taxon>Exiguobacterium</taxon>
    </lineage>
</organism>
<proteinExistence type="predicted"/>
<evidence type="ECO:0000256" key="1">
    <source>
        <dbReference type="SAM" id="MobiDB-lite"/>
    </source>
</evidence>
<feature type="region of interest" description="Disordered" evidence="1">
    <location>
        <begin position="35"/>
        <end position="55"/>
    </location>
</feature>
<dbReference type="Proteomes" id="UP000254060">
    <property type="component" value="Unassembled WGS sequence"/>
</dbReference>
<dbReference type="STRING" id="1397694.GCA_000702585_02083"/>
<dbReference type="Pfam" id="PF26513">
    <property type="entry name" value="Rok_N"/>
    <property type="match status" value="1"/>
</dbReference>
<evidence type="ECO:0000313" key="3">
    <source>
        <dbReference type="EMBL" id="STO08217.1"/>
    </source>
</evidence>
<accession>A0A377FTS2</accession>
<name>A0A377FTS2_9BACL</name>